<comment type="similarity">
    <text evidence="2">Belongs to the diacylglycerol/lipid kinase family.</text>
</comment>
<dbReference type="PANTHER" id="PTHR12358">
    <property type="entry name" value="SPHINGOSINE KINASE"/>
    <property type="match status" value="1"/>
</dbReference>
<dbReference type="InterPro" id="IPR016064">
    <property type="entry name" value="NAD/diacylglycerol_kinase_sf"/>
</dbReference>
<evidence type="ECO:0000313" key="13">
    <source>
        <dbReference type="Proteomes" id="UP000199092"/>
    </source>
</evidence>
<feature type="region of interest" description="Disordered" evidence="9">
    <location>
        <begin position="528"/>
        <end position="555"/>
    </location>
</feature>
<keyword evidence="7" id="KW-0594">Phospholipid biosynthesis</keyword>
<keyword evidence="6" id="KW-0067">ATP-binding</keyword>
<organism evidence="12 13">
    <name type="scientific">Friedmanniella luteola</name>
    <dbReference type="NCBI Taxonomy" id="546871"/>
    <lineage>
        <taxon>Bacteria</taxon>
        <taxon>Bacillati</taxon>
        <taxon>Actinomycetota</taxon>
        <taxon>Actinomycetes</taxon>
        <taxon>Propionibacteriales</taxon>
        <taxon>Nocardioidaceae</taxon>
        <taxon>Friedmanniella</taxon>
    </lineage>
</organism>
<dbReference type="PROSITE" id="PS50146">
    <property type="entry name" value="DAGK"/>
    <property type="match status" value="1"/>
</dbReference>
<evidence type="ECO:0000256" key="7">
    <source>
        <dbReference type="ARBA" id="ARBA00023209"/>
    </source>
</evidence>
<evidence type="ECO:0000313" key="12">
    <source>
        <dbReference type="EMBL" id="SDR68850.1"/>
    </source>
</evidence>
<dbReference type="EMBL" id="LT629749">
    <property type="protein sequence ID" value="SDR68850.1"/>
    <property type="molecule type" value="Genomic_DNA"/>
</dbReference>
<dbReference type="RefSeq" id="WP_091408474.1">
    <property type="nucleotide sequence ID" value="NZ_LT629749.1"/>
</dbReference>
<keyword evidence="8" id="KW-1208">Phospholipid metabolism</keyword>
<keyword evidence="7" id="KW-0444">Lipid biosynthesis</keyword>
<keyword evidence="10" id="KW-0472">Membrane</keyword>
<sequence length="555" mass="58626">MPRRPPRPAAVVILALLVVALAVWTALTLTWAPVQALDDRLLPRALDPSSPVAQVAAAVALVTLPTLQYLVLLAVAFWASRRRFRQLSVALVLMAVLGWGLTALLRLLVARPRPAQALDLLSTQGSAYPAAHLVSSTITAIGVGAVFAVTRRSVRARFLWESGASAVVLLVAVDCWLLGAHHVSDLVGGLLLGGAVAVLSLVVSGVRVPVPHDLVTEMVRSRQPDDTDGPPARRAAVIVNPSKVLDWVTFRRQVEYELQQRGWGHPLWLETTVDDPGRAMTQQAVDAGVDLVLGAGGDGTIRVICSGLAGTGIPFGLIPSGTGNLLARNIGIPLDRAAALEVALDGADKGVDLVEIRVDDGPPDHFAVMGGIGIDAVIMEGTNADLKKAVGSAAYFVSAARNANHPALHATIQVDDDPPLRRKAHVIVVGNVGYLQANIPLIPDAKYDDGLLDVMVASPRTATDWVRLTTRVLTRQRRSDEQLDRITGRKVTITVEERDQYQLDGDTVGECGRMVAEVQPGALVLRVPGASGQGGAEPAAALAQSTQDDLAGTKA</sequence>
<dbReference type="Gene3D" id="2.60.200.40">
    <property type="match status" value="1"/>
</dbReference>
<gene>
    <name evidence="12" type="ORF">SAMN04488543_0047</name>
</gene>
<dbReference type="SUPFAM" id="SSF111331">
    <property type="entry name" value="NAD kinase/diacylglycerol kinase-like"/>
    <property type="match status" value="1"/>
</dbReference>
<evidence type="ECO:0000256" key="1">
    <source>
        <dbReference type="ARBA" id="ARBA00001946"/>
    </source>
</evidence>
<dbReference type="OrthoDB" id="3171056at2"/>
<dbReference type="InterPro" id="IPR017438">
    <property type="entry name" value="ATP-NAD_kinase_N"/>
</dbReference>
<feature type="transmembrane region" description="Helical" evidence="10">
    <location>
        <begin position="129"/>
        <end position="149"/>
    </location>
</feature>
<comment type="cofactor">
    <cofactor evidence="1">
        <name>Mg(2+)</name>
        <dbReference type="ChEBI" id="CHEBI:18420"/>
    </cofactor>
</comment>
<dbReference type="GO" id="GO:0008654">
    <property type="term" value="P:phospholipid biosynthetic process"/>
    <property type="evidence" value="ECO:0007669"/>
    <property type="project" value="UniProtKB-KW"/>
</dbReference>
<dbReference type="InterPro" id="IPR001206">
    <property type="entry name" value="Diacylglycerol_kinase_cat_dom"/>
</dbReference>
<dbReference type="InterPro" id="IPR036938">
    <property type="entry name" value="PAP2/HPO_sf"/>
</dbReference>
<dbReference type="InterPro" id="IPR045540">
    <property type="entry name" value="YegS/DAGK_C"/>
</dbReference>
<name>A0A1H1L3F4_9ACTN</name>
<dbReference type="InterPro" id="IPR050187">
    <property type="entry name" value="Lipid_Phosphate_FormReg"/>
</dbReference>
<feature type="transmembrane region" description="Helical" evidence="10">
    <location>
        <begin position="158"/>
        <end position="180"/>
    </location>
</feature>
<keyword evidence="5 12" id="KW-0418">Kinase</keyword>
<dbReference type="GO" id="GO:0016301">
    <property type="term" value="F:kinase activity"/>
    <property type="evidence" value="ECO:0007669"/>
    <property type="project" value="UniProtKB-KW"/>
</dbReference>
<evidence type="ECO:0000256" key="4">
    <source>
        <dbReference type="ARBA" id="ARBA00022741"/>
    </source>
</evidence>
<feature type="domain" description="DAGKc" evidence="11">
    <location>
        <begin position="230"/>
        <end position="360"/>
    </location>
</feature>
<feature type="transmembrane region" description="Helical" evidence="10">
    <location>
        <begin position="186"/>
        <end position="210"/>
    </location>
</feature>
<dbReference type="STRING" id="546871.SAMN04488543_0047"/>
<dbReference type="Pfam" id="PF01569">
    <property type="entry name" value="PAP2"/>
    <property type="match status" value="1"/>
</dbReference>
<dbReference type="Pfam" id="PF00781">
    <property type="entry name" value="DAGK_cat"/>
    <property type="match status" value="1"/>
</dbReference>
<dbReference type="SMART" id="SM00046">
    <property type="entry name" value="DAGKc"/>
    <property type="match status" value="1"/>
</dbReference>
<dbReference type="Gene3D" id="3.40.50.10330">
    <property type="entry name" value="Probable inorganic polyphosphate/atp-NAD kinase, domain 1"/>
    <property type="match status" value="1"/>
</dbReference>
<keyword evidence="7" id="KW-0443">Lipid metabolism</keyword>
<protein>
    <submittedName>
        <fullName evidence="12">Diacylglycerol kinase family enzyme</fullName>
    </submittedName>
</protein>
<dbReference type="InterPro" id="IPR000326">
    <property type="entry name" value="PAP2/HPO"/>
</dbReference>
<evidence type="ECO:0000256" key="3">
    <source>
        <dbReference type="ARBA" id="ARBA00022679"/>
    </source>
</evidence>
<evidence type="ECO:0000256" key="6">
    <source>
        <dbReference type="ARBA" id="ARBA00022840"/>
    </source>
</evidence>
<feature type="transmembrane region" description="Helical" evidence="10">
    <location>
        <begin position="52"/>
        <end position="77"/>
    </location>
</feature>
<evidence type="ECO:0000256" key="9">
    <source>
        <dbReference type="SAM" id="MobiDB-lite"/>
    </source>
</evidence>
<dbReference type="PANTHER" id="PTHR12358:SF54">
    <property type="entry name" value="SPHINGOSINE KINASE RELATED PROTEIN"/>
    <property type="match status" value="1"/>
</dbReference>
<keyword evidence="10" id="KW-1133">Transmembrane helix</keyword>
<keyword evidence="4" id="KW-0547">Nucleotide-binding</keyword>
<evidence type="ECO:0000256" key="2">
    <source>
        <dbReference type="ARBA" id="ARBA00005983"/>
    </source>
</evidence>
<dbReference type="Proteomes" id="UP000199092">
    <property type="component" value="Chromosome I"/>
</dbReference>
<evidence type="ECO:0000256" key="8">
    <source>
        <dbReference type="ARBA" id="ARBA00023264"/>
    </source>
</evidence>
<evidence type="ECO:0000256" key="10">
    <source>
        <dbReference type="SAM" id="Phobius"/>
    </source>
</evidence>
<evidence type="ECO:0000259" key="11">
    <source>
        <dbReference type="PROSITE" id="PS50146"/>
    </source>
</evidence>
<keyword evidence="10" id="KW-0812">Transmembrane</keyword>
<dbReference type="SUPFAM" id="SSF48317">
    <property type="entry name" value="Acid phosphatase/Vanadium-dependent haloperoxidase"/>
    <property type="match status" value="1"/>
</dbReference>
<feature type="transmembrane region" description="Helical" evidence="10">
    <location>
        <begin position="89"/>
        <end position="109"/>
    </location>
</feature>
<dbReference type="Pfam" id="PF19279">
    <property type="entry name" value="YegS_C"/>
    <property type="match status" value="1"/>
</dbReference>
<keyword evidence="13" id="KW-1185">Reference proteome</keyword>
<dbReference type="AlphaFoldDB" id="A0A1H1L3F4"/>
<proteinExistence type="inferred from homology"/>
<accession>A0A1H1L3F4</accession>
<reference evidence="12 13" key="1">
    <citation type="submission" date="2016-10" db="EMBL/GenBank/DDBJ databases">
        <authorList>
            <person name="de Groot N.N."/>
        </authorList>
    </citation>
    <scope>NUCLEOTIDE SEQUENCE [LARGE SCALE GENOMIC DNA]</scope>
    <source>
        <strain evidence="12 13">DSM 21741</strain>
    </source>
</reference>
<dbReference type="GO" id="GO:0005524">
    <property type="term" value="F:ATP binding"/>
    <property type="evidence" value="ECO:0007669"/>
    <property type="project" value="UniProtKB-KW"/>
</dbReference>
<keyword evidence="3" id="KW-0808">Transferase</keyword>
<evidence type="ECO:0000256" key="5">
    <source>
        <dbReference type="ARBA" id="ARBA00022777"/>
    </source>
</evidence>